<organism evidence="1 2">
    <name type="scientific">Penicillium antarcticum</name>
    <dbReference type="NCBI Taxonomy" id="416450"/>
    <lineage>
        <taxon>Eukaryota</taxon>
        <taxon>Fungi</taxon>
        <taxon>Dikarya</taxon>
        <taxon>Ascomycota</taxon>
        <taxon>Pezizomycotina</taxon>
        <taxon>Eurotiomycetes</taxon>
        <taxon>Eurotiomycetidae</taxon>
        <taxon>Eurotiales</taxon>
        <taxon>Aspergillaceae</taxon>
        <taxon>Penicillium</taxon>
    </lineage>
</organism>
<comment type="caution">
    <text evidence="1">The sequence shown here is derived from an EMBL/GenBank/DDBJ whole genome shotgun (WGS) entry which is preliminary data.</text>
</comment>
<dbReference type="Proteomes" id="UP000191672">
    <property type="component" value="Unassembled WGS sequence"/>
</dbReference>
<protein>
    <submittedName>
        <fullName evidence="1">Uncharacterized protein</fullName>
    </submittedName>
</protein>
<evidence type="ECO:0000313" key="2">
    <source>
        <dbReference type="Proteomes" id="UP000191672"/>
    </source>
</evidence>
<proteinExistence type="predicted"/>
<evidence type="ECO:0000313" key="1">
    <source>
        <dbReference type="EMBL" id="OQD82270.1"/>
    </source>
</evidence>
<sequence>MLKPCIVHFAVKSEISMGKA</sequence>
<accession>A0A1V6PZ51</accession>
<name>A0A1V6PZ51_9EURO</name>
<dbReference type="EMBL" id="MDYN01000022">
    <property type="protein sequence ID" value="OQD82270.1"/>
    <property type="molecule type" value="Genomic_DNA"/>
</dbReference>
<keyword evidence="2" id="KW-1185">Reference proteome</keyword>
<gene>
    <name evidence="1" type="ORF">PENANT_c022G10178</name>
</gene>
<reference evidence="2" key="1">
    <citation type="journal article" date="2017" name="Nat. Microbiol.">
        <title>Global analysis of biosynthetic gene clusters reveals vast potential of secondary metabolite production in Penicillium species.</title>
        <authorList>
            <person name="Nielsen J.C."/>
            <person name="Grijseels S."/>
            <person name="Prigent S."/>
            <person name="Ji B."/>
            <person name="Dainat J."/>
            <person name="Nielsen K.F."/>
            <person name="Frisvad J.C."/>
            <person name="Workman M."/>
            <person name="Nielsen J."/>
        </authorList>
    </citation>
    <scope>NUCLEOTIDE SEQUENCE [LARGE SCALE GENOMIC DNA]</scope>
    <source>
        <strain evidence="2">IBT 31811</strain>
    </source>
</reference>
<dbReference type="AlphaFoldDB" id="A0A1V6PZ51"/>